<organism evidence="1">
    <name type="scientific">marine metagenome</name>
    <dbReference type="NCBI Taxonomy" id="408172"/>
    <lineage>
        <taxon>unclassified sequences</taxon>
        <taxon>metagenomes</taxon>
        <taxon>ecological metagenomes</taxon>
    </lineage>
</organism>
<name>A0A382R022_9ZZZZ</name>
<evidence type="ECO:0000313" key="1">
    <source>
        <dbReference type="EMBL" id="SVC91099.1"/>
    </source>
</evidence>
<protein>
    <submittedName>
        <fullName evidence="1">Uncharacterized protein</fullName>
    </submittedName>
</protein>
<accession>A0A382R022</accession>
<proteinExistence type="predicted"/>
<reference evidence="1" key="1">
    <citation type="submission" date="2018-05" db="EMBL/GenBank/DDBJ databases">
        <authorList>
            <person name="Lanie J.A."/>
            <person name="Ng W.-L."/>
            <person name="Kazmierczak K.M."/>
            <person name="Andrzejewski T.M."/>
            <person name="Davidsen T.M."/>
            <person name="Wayne K.J."/>
            <person name="Tettelin H."/>
            <person name="Glass J.I."/>
            <person name="Rusch D."/>
            <person name="Podicherti R."/>
            <person name="Tsui H.-C.T."/>
            <person name="Winkler M.E."/>
        </authorList>
    </citation>
    <scope>NUCLEOTIDE SEQUENCE</scope>
</reference>
<dbReference type="AlphaFoldDB" id="A0A382R022"/>
<sequence length="46" mass="5513">MKWLLWFLLLATSISCQSDNKYSDQRLIMVEDQIIKRGIEDQRVLD</sequence>
<dbReference type="EMBL" id="UINC01118160">
    <property type="protein sequence ID" value="SVC91099.1"/>
    <property type="molecule type" value="Genomic_DNA"/>
</dbReference>
<gene>
    <name evidence="1" type="ORF">METZ01_LOCUS343953</name>
</gene>
<dbReference type="PROSITE" id="PS51257">
    <property type="entry name" value="PROKAR_LIPOPROTEIN"/>
    <property type="match status" value="1"/>
</dbReference>
<feature type="non-terminal residue" evidence="1">
    <location>
        <position position="46"/>
    </location>
</feature>